<proteinExistence type="predicted"/>
<name>E9H1E0_DAPPU</name>
<dbReference type="Proteomes" id="UP000000305">
    <property type="component" value="Unassembled WGS sequence"/>
</dbReference>
<dbReference type="KEGG" id="dpx:DAPPUDRAFT_251982"/>
<dbReference type="InParanoid" id="E9H1E0"/>
<evidence type="ECO:0000313" key="2">
    <source>
        <dbReference type="EMBL" id="EFX74433.1"/>
    </source>
</evidence>
<protein>
    <submittedName>
        <fullName evidence="2">Uncharacterized protein</fullName>
    </submittedName>
</protein>
<dbReference type="HOGENOM" id="CLU_650944_0_0_1"/>
<gene>
    <name evidence="2" type="ORF">DAPPUDRAFT_251982</name>
</gene>
<dbReference type="EMBL" id="GL732583">
    <property type="protein sequence ID" value="EFX74433.1"/>
    <property type="molecule type" value="Genomic_DNA"/>
</dbReference>
<organism evidence="2 3">
    <name type="scientific">Daphnia pulex</name>
    <name type="common">Water flea</name>
    <dbReference type="NCBI Taxonomy" id="6669"/>
    <lineage>
        <taxon>Eukaryota</taxon>
        <taxon>Metazoa</taxon>
        <taxon>Ecdysozoa</taxon>
        <taxon>Arthropoda</taxon>
        <taxon>Crustacea</taxon>
        <taxon>Branchiopoda</taxon>
        <taxon>Diplostraca</taxon>
        <taxon>Cladocera</taxon>
        <taxon>Anomopoda</taxon>
        <taxon>Daphniidae</taxon>
        <taxon>Daphnia</taxon>
    </lineage>
</organism>
<evidence type="ECO:0000256" key="1">
    <source>
        <dbReference type="SAM" id="MobiDB-lite"/>
    </source>
</evidence>
<feature type="compositionally biased region" description="Low complexity" evidence="1">
    <location>
        <begin position="176"/>
        <end position="186"/>
    </location>
</feature>
<dbReference type="OrthoDB" id="6341158at2759"/>
<feature type="region of interest" description="Disordered" evidence="1">
    <location>
        <begin position="156"/>
        <end position="189"/>
    </location>
</feature>
<evidence type="ECO:0000313" key="3">
    <source>
        <dbReference type="Proteomes" id="UP000000305"/>
    </source>
</evidence>
<sequence>MHRSTWMVQKLIERDHMNHHYRRLHGAQSHLHLSNYRNSTVSRNRLSKSTNDVRFEDSLRDVEKRMASDFCLNVSPPASEKKKEISDETLDVMTRHSKYFTQPKHFTPRLVRKIVRPNTSPTTRPLSAVRPMKLEATENVPLKMVSSARKTKKVIIPENSQRNVSDDSAFGDEQSIESSISSSSSESSEEMDVFNIKEWLREQEEENCYMQLMCDITADLLQRSLCTNGNMKEIIAIYIRKSRKKFSVTSSFPVGKEILMKRLCEDLMIPNDNGFDGQFYGSKCTVGSTTYSYQTRRDKQEDIRIFYNEIKTTDNLPEVAINQNEVVPDKNHRYENVAAKRPSILKSQTSKLESPELDWLEDKPCAPLKNEENALKNLANSQQAAQTINNTCQKPDIPDLDGYFSDFTNDTDNDIEEEFDFD</sequence>
<dbReference type="AlphaFoldDB" id="E9H1E0"/>
<keyword evidence="3" id="KW-1185">Reference proteome</keyword>
<accession>E9H1E0</accession>
<reference evidence="2 3" key="1">
    <citation type="journal article" date="2011" name="Science">
        <title>The ecoresponsive genome of Daphnia pulex.</title>
        <authorList>
            <person name="Colbourne J.K."/>
            <person name="Pfrender M.E."/>
            <person name="Gilbert D."/>
            <person name="Thomas W.K."/>
            <person name="Tucker A."/>
            <person name="Oakley T.H."/>
            <person name="Tokishita S."/>
            <person name="Aerts A."/>
            <person name="Arnold G.J."/>
            <person name="Basu M.K."/>
            <person name="Bauer D.J."/>
            <person name="Caceres C.E."/>
            <person name="Carmel L."/>
            <person name="Casola C."/>
            <person name="Choi J.H."/>
            <person name="Detter J.C."/>
            <person name="Dong Q."/>
            <person name="Dusheyko S."/>
            <person name="Eads B.D."/>
            <person name="Frohlich T."/>
            <person name="Geiler-Samerotte K.A."/>
            <person name="Gerlach D."/>
            <person name="Hatcher P."/>
            <person name="Jogdeo S."/>
            <person name="Krijgsveld J."/>
            <person name="Kriventseva E.V."/>
            <person name="Kultz D."/>
            <person name="Laforsch C."/>
            <person name="Lindquist E."/>
            <person name="Lopez J."/>
            <person name="Manak J.R."/>
            <person name="Muller J."/>
            <person name="Pangilinan J."/>
            <person name="Patwardhan R.P."/>
            <person name="Pitluck S."/>
            <person name="Pritham E.J."/>
            <person name="Rechtsteiner A."/>
            <person name="Rho M."/>
            <person name="Rogozin I.B."/>
            <person name="Sakarya O."/>
            <person name="Salamov A."/>
            <person name="Schaack S."/>
            <person name="Shapiro H."/>
            <person name="Shiga Y."/>
            <person name="Skalitzky C."/>
            <person name="Smith Z."/>
            <person name="Souvorov A."/>
            <person name="Sung W."/>
            <person name="Tang Z."/>
            <person name="Tsuchiya D."/>
            <person name="Tu H."/>
            <person name="Vos H."/>
            <person name="Wang M."/>
            <person name="Wolf Y.I."/>
            <person name="Yamagata H."/>
            <person name="Yamada T."/>
            <person name="Ye Y."/>
            <person name="Shaw J.R."/>
            <person name="Andrews J."/>
            <person name="Crease T.J."/>
            <person name="Tang H."/>
            <person name="Lucas S.M."/>
            <person name="Robertson H.M."/>
            <person name="Bork P."/>
            <person name="Koonin E.V."/>
            <person name="Zdobnov E.M."/>
            <person name="Grigoriev I.V."/>
            <person name="Lynch M."/>
            <person name="Boore J.L."/>
        </authorList>
    </citation>
    <scope>NUCLEOTIDE SEQUENCE [LARGE SCALE GENOMIC DNA]</scope>
</reference>